<sequence length="551" mass="63088">MYIFRLSEELILLILEELEPASLLRFCQASHLIRSIASGYTALRYRYELALCTMKDGPPSNELPRARLEQLLHYKRGWPTLSWSTEDRLRITPPTIMGVAGRFLYHASENSLPQGIFQWTLQIFELRSYRTALTNSLRHRNFSIPFDIRQIAIDPSQDLLVLADLPGDGAMVARLHFLNIWTCHKHHRATQLAYHFRTDWWGGLSPGQCISVPQIVICGKSVGFSVRLEVEEGEGTTELIVINWDAPNLRPRRYTGDIFSFDIINESCLVVASHPDEEDDDEDEDDDIDELTIPSYKRTGPGDGIYVNDRGKRAPQINIHDLHDDNPERKRTHEFPESWGSISFMRISPNSSLRANLKPEPGSLFFSDPSQRLFALSIEFPTNAIPAGCSRKMLVVLNESMLQFPQVENGEEVVPWNEWRNRCMVLNMPDRAEGFQAVGRRILFFENVAEPWRSAVDSNSRLHLLDLNPHAFDCLHPLTKSPSPWTWKGPWTTLTNTLSYRSSRYIQTSTVDVCNINWVDATEDSIILYNECEGQTSIRILTFGSRPSRVN</sequence>
<organism evidence="1 2">
    <name type="scientific">Hygrophoropsis aurantiaca</name>
    <dbReference type="NCBI Taxonomy" id="72124"/>
    <lineage>
        <taxon>Eukaryota</taxon>
        <taxon>Fungi</taxon>
        <taxon>Dikarya</taxon>
        <taxon>Basidiomycota</taxon>
        <taxon>Agaricomycotina</taxon>
        <taxon>Agaricomycetes</taxon>
        <taxon>Agaricomycetidae</taxon>
        <taxon>Boletales</taxon>
        <taxon>Coniophorineae</taxon>
        <taxon>Hygrophoropsidaceae</taxon>
        <taxon>Hygrophoropsis</taxon>
    </lineage>
</organism>
<evidence type="ECO:0000313" key="1">
    <source>
        <dbReference type="EMBL" id="KAH7915280.1"/>
    </source>
</evidence>
<proteinExistence type="predicted"/>
<gene>
    <name evidence="1" type="ORF">BJ138DRAFT_1098004</name>
</gene>
<accession>A0ACB8APR1</accession>
<reference evidence="1" key="1">
    <citation type="journal article" date="2021" name="New Phytol.">
        <title>Evolutionary innovations through gain and loss of genes in the ectomycorrhizal Boletales.</title>
        <authorList>
            <person name="Wu G."/>
            <person name="Miyauchi S."/>
            <person name="Morin E."/>
            <person name="Kuo A."/>
            <person name="Drula E."/>
            <person name="Varga T."/>
            <person name="Kohler A."/>
            <person name="Feng B."/>
            <person name="Cao Y."/>
            <person name="Lipzen A."/>
            <person name="Daum C."/>
            <person name="Hundley H."/>
            <person name="Pangilinan J."/>
            <person name="Johnson J."/>
            <person name="Barry K."/>
            <person name="LaButti K."/>
            <person name="Ng V."/>
            <person name="Ahrendt S."/>
            <person name="Min B."/>
            <person name="Choi I.G."/>
            <person name="Park H."/>
            <person name="Plett J.M."/>
            <person name="Magnuson J."/>
            <person name="Spatafora J.W."/>
            <person name="Nagy L.G."/>
            <person name="Henrissat B."/>
            <person name="Grigoriev I.V."/>
            <person name="Yang Z.L."/>
            <person name="Xu J."/>
            <person name="Martin F.M."/>
        </authorList>
    </citation>
    <scope>NUCLEOTIDE SEQUENCE</scope>
    <source>
        <strain evidence="1">ATCC 28755</strain>
    </source>
</reference>
<dbReference type="EMBL" id="MU267602">
    <property type="protein sequence ID" value="KAH7915280.1"/>
    <property type="molecule type" value="Genomic_DNA"/>
</dbReference>
<evidence type="ECO:0000313" key="2">
    <source>
        <dbReference type="Proteomes" id="UP000790377"/>
    </source>
</evidence>
<comment type="caution">
    <text evidence="1">The sequence shown here is derived from an EMBL/GenBank/DDBJ whole genome shotgun (WGS) entry which is preliminary data.</text>
</comment>
<keyword evidence="2" id="KW-1185">Reference proteome</keyword>
<name>A0ACB8APR1_9AGAM</name>
<dbReference type="Proteomes" id="UP000790377">
    <property type="component" value="Unassembled WGS sequence"/>
</dbReference>
<protein>
    <submittedName>
        <fullName evidence="1">Uncharacterized protein</fullName>
    </submittedName>
</protein>